<feature type="transmembrane region" description="Helical" evidence="4">
    <location>
        <begin position="12"/>
        <end position="36"/>
    </location>
</feature>
<dbReference type="InterPro" id="IPR020846">
    <property type="entry name" value="MFS_dom"/>
</dbReference>
<proteinExistence type="predicted"/>
<keyword evidence="2 4" id="KW-1133">Transmembrane helix</keyword>
<feature type="transmembrane region" description="Helical" evidence="4">
    <location>
        <begin position="95"/>
        <end position="118"/>
    </location>
</feature>
<evidence type="ECO:0000256" key="2">
    <source>
        <dbReference type="ARBA" id="ARBA00022989"/>
    </source>
</evidence>
<feature type="transmembrane region" description="Helical" evidence="4">
    <location>
        <begin position="372"/>
        <end position="392"/>
    </location>
</feature>
<evidence type="ECO:0000259" key="5">
    <source>
        <dbReference type="PROSITE" id="PS50850"/>
    </source>
</evidence>
<feature type="transmembrane region" description="Helical" evidence="4">
    <location>
        <begin position="275"/>
        <end position="295"/>
    </location>
</feature>
<gene>
    <name evidence="6" type="ORF">B9G39_11070</name>
</gene>
<dbReference type="InterPro" id="IPR036259">
    <property type="entry name" value="MFS_trans_sf"/>
</dbReference>
<name>A0A4V1INJ4_9GAMM</name>
<dbReference type="RefSeq" id="WP_094787168.1">
    <property type="nucleotide sequence ID" value="NZ_NDXW01000001.1"/>
</dbReference>
<dbReference type="GO" id="GO:0022857">
    <property type="term" value="F:transmembrane transporter activity"/>
    <property type="evidence" value="ECO:0007669"/>
    <property type="project" value="InterPro"/>
</dbReference>
<dbReference type="AlphaFoldDB" id="A0A4V1INJ4"/>
<dbReference type="InterPro" id="IPR053160">
    <property type="entry name" value="MFS_DHA3_Transporter"/>
</dbReference>
<dbReference type="SUPFAM" id="SSF103473">
    <property type="entry name" value="MFS general substrate transporter"/>
    <property type="match status" value="1"/>
</dbReference>
<dbReference type="Pfam" id="PF07690">
    <property type="entry name" value="MFS_1"/>
    <property type="match status" value="1"/>
</dbReference>
<protein>
    <submittedName>
        <fullName evidence="6">MFS transporter</fullName>
    </submittedName>
</protein>
<feature type="transmembrane region" description="Helical" evidence="4">
    <location>
        <begin position="42"/>
        <end position="63"/>
    </location>
</feature>
<dbReference type="PANTHER" id="PTHR23530">
    <property type="entry name" value="TRANSPORT PROTEIN-RELATED"/>
    <property type="match status" value="1"/>
</dbReference>
<comment type="caution">
    <text evidence="6">The sequence shown here is derived from an EMBL/GenBank/DDBJ whole genome shotgun (WGS) entry which is preliminary data.</text>
</comment>
<organism evidence="6 7">
    <name type="scientific">Zooshikella ganghwensis</name>
    <dbReference type="NCBI Taxonomy" id="202772"/>
    <lineage>
        <taxon>Bacteria</taxon>
        <taxon>Pseudomonadati</taxon>
        <taxon>Pseudomonadota</taxon>
        <taxon>Gammaproteobacteria</taxon>
        <taxon>Oceanospirillales</taxon>
        <taxon>Zooshikellaceae</taxon>
        <taxon>Zooshikella</taxon>
    </lineage>
</organism>
<dbReference type="PANTHER" id="PTHR23530:SF1">
    <property type="entry name" value="PERMEASE, MAJOR FACILITATOR SUPERFAMILY-RELATED"/>
    <property type="match status" value="1"/>
</dbReference>
<evidence type="ECO:0000256" key="1">
    <source>
        <dbReference type="ARBA" id="ARBA00022692"/>
    </source>
</evidence>
<dbReference type="PROSITE" id="PS50850">
    <property type="entry name" value="MFS"/>
    <property type="match status" value="1"/>
</dbReference>
<feature type="transmembrane region" description="Helical" evidence="4">
    <location>
        <begin position="159"/>
        <end position="179"/>
    </location>
</feature>
<keyword evidence="3 4" id="KW-0472">Membrane</keyword>
<feature type="transmembrane region" description="Helical" evidence="4">
    <location>
        <begin position="301"/>
        <end position="322"/>
    </location>
</feature>
<evidence type="ECO:0000313" key="6">
    <source>
        <dbReference type="EMBL" id="RDH43941.1"/>
    </source>
</evidence>
<feature type="domain" description="Major facilitator superfamily (MFS) profile" evidence="5">
    <location>
        <begin position="1"/>
        <end position="397"/>
    </location>
</feature>
<dbReference type="InterPro" id="IPR011701">
    <property type="entry name" value="MFS"/>
</dbReference>
<feature type="transmembrane region" description="Helical" evidence="4">
    <location>
        <begin position="343"/>
        <end position="360"/>
    </location>
</feature>
<feature type="transmembrane region" description="Helical" evidence="4">
    <location>
        <begin position="130"/>
        <end position="153"/>
    </location>
</feature>
<evidence type="ECO:0000256" key="3">
    <source>
        <dbReference type="ARBA" id="ARBA00023136"/>
    </source>
</evidence>
<keyword evidence="1 4" id="KW-0812">Transmembrane</keyword>
<keyword evidence="7" id="KW-1185">Reference proteome</keyword>
<dbReference type="EMBL" id="NDXW01000001">
    <property type="protein sequence ID" value="RDH43941.1"/>
    <property type="molecule type" value="Genomic_DNA"/>
</dbReference>
<reference evidence="6 7" key="1">
    <citation type="submission" date="2017-04" db="EMBL/GenBank/DDBJ databases">
        <title>Draft genome sequence of Zooshikella ganghwensis VG4 isolated from Red Sea sediments.</title>
        <authorList>
            <person name="Rehman Z."/>
            <person name="Alam I."/>
            <person name="Kamau A."/>
            <person name="Bajic V."/>
            <person name="Leiknes T."/>
        </authorList>
    </citation>
    <scope>NUCLEOTIDE SEQUENCE [LARGE SCALE GENOMIC DNA]</scope>
    <source>
        <strain evidence="6 7">VG4</strain>
    </source>
</reference>
<dbReference type="Proteomes" id="UP000257039">
    <property type="component" value="Unassembled WGS sequence"/>
</dbReference>
<feature type="transmembrane region" description="Helical" evidence="4">
    <location>
        <begin position="213"/>
        <end position="230"/>
    </location>
</feature>
<evidence type="ECO:0000313" key="7">
    <source>
        <dbReference type="Proteomes" id="UP000257039"/>
    </source>
</evidence>
<feature type="transmembrane region" description="Helical" evidence="4">
    <location>
        <begin position="70"/>
        <end position="89"/>
    </location>
</feature>
<feature type="transmembrane region" description="Helical" evidence="4">
    <location>
        <begin position="250"/>
        <end position="268"/>
    </location>
</feature>
<accession>A0A4V1INJ4</accession>
<dbReference type="Gene3D" id="1.20.1250.20">
    <property type="entry name" value="MFS general substrate transporter like domains"/>
    <property type="match status" value="1"/>
</dbReference>
<sequence length="405" mass="45056">MVYSPRDVKLIRLASIPWGFLLLNGITFPFLIYKGLSVSEVFIIQSVLSLSVVVTEVPSGLFTDKFGNKTALIVAGMFKGIGGMMVWAMEGFWPMIIAWIFIGLANSFYSGTNMSVIYRSSLKQENKTVFVSDIYQWGNFSFYIAIFLGAWISKYSIDLAALINGIVACTPALIFAFISRDSRFTIEQKDNKDKEDSIFTKIKMSLTFSLHKGHIISLFIFSAIFCIIVRQSTNIVQIFLMDKGFEVQHIGLIVGGLGLLGLTVTKLISKKVLSLSIRQTLILIAALVLSALALFKQGFVLIFIVGVLVLEVVKYLLEVYIVDSINRSYKGKMIASLNSVLSLVKRFAVMLFAPVIGIMIETKGFETTLTNLTYFYILMSAIVIAAIVFYSLKKPAVSENSNILR</sequence>
<evidence type="ECO:0000256" key="4">
    <source>
        <dbReference type="SAM" id="Phobius"/>
    </source>
</evidence>